<dbReference type="PANTHER" id="PTHR42693:SF42">
    <property type="entry name" value="ARYLSULFATASE G"/>
    <property type="match status" value="1"/>
</dbReference>
<organism evidence="10 11">
    <name type="scientific">Candidatus Parabacteroides intestinipullorum</name>
    <dbReference type="NCBI Taxonomy" id="2838723"/>
    <lineage>
        <taxon>Bacteria</taxon>
        <taxon>Pseudomonadati</taxon>
        <taxon>Bacteroidota</taxon>
        <taxon>Bacteroidia</taxon>
        <taxon>Bacteroidales</taxon>
        <taxon>Tannerellaceae</taxon>
        <taxon>Parabacteroides</taxon>
    </lineage>
</organism>
<dbReference type="InterPro" id="IPR050738">
    <property type="entry name" value="Sulfatase"/>
</dbReference>
<dbReference type="GO" id="GO:0046872">
    <property type="term" value="F:metal ion binding"/>
    <property type="evidence" value="ECO:0007669"/>
    <property type="project" value="UniProtKB-KW"/>
</dbReference>
<dbReference type="InterPro" id="IPR024607">
    <property type="entry name" value="Sulfatase_CS"/>
</dbReference>
<evidence type="ECO:0000256" key="4">
    <source>
        <dbReference type="ARBA" id="ARBA00022729"/>
    </source>
</evidence>
<dbReference type="Gene3D" id="3.30.1120.10">
    <property type="match status" value="1"/>
</dbReference>
<keyword evidence="6" id="KW-0106">Calcium</keyword>
<comment type="PTM">
    <text evidence="7">The conversion to 3-oxoalanine (also known as C-formylglycine, FGly), of a serine or cysteine residue in prokaryotes and of a cysteine residue in eukaryotes, is critical for catalytic activity.</text>
</comment>
<dbReference type="Gene3D" id="3.40.720.10">
    <property type="entry name" value="Alkaline Phosphatase, subunit A"/>
    <property type="match status" value="1"/>
</dbReference>
<dbReference type="FunFam" id="3.40.720.10:FF:000101">
    <property type="entry name" value="Secreted sulfatase ydeN"/>
    <property type="match status" value="1"/>
</dbReference>
<reference evidence="10" key="1">
    <citation type="journal article" date="2021" name="PeerJ">
        <title>Extensive microbial diversity within the chicken gut microbiome revealed by metagenomics and culture.</title>
        <authorList>
            <person name="Gilroy R."/>
            <person name="Ravi A."/>
            <person name="Getino M."/>
            <person name="Pursley I."/>
            <person name="Horton D.L."/>
            <person name="Alikhan N.F."/>
            <person name="Baker D."/>
            <person name="Gharbi K."/>
            <person name="Hall N."/>
            <person name="Watson M."/>
            <person name="Adriaenssens E.M."/>
            <person name="Foster-Nyarko E."/>
            <person name="Jarju S."/>
            <person name="Secka A."/>
            <person name="Antonio M."/>
            <person name="Oren A."/>
            <person name="Chaudhuri R.R."/>
            <person name="La Ragione R."/>
            <person name="Hildebrand F."/>
            <person name="Pallen M.J."/>
        </authorList>
    </citation>
    <scope>NUCLEOTIDE SEQUENCE</scope>
    <source>
        <strain evidence="10">ChiGjej6B6-14162</strain>
    </source>
</reference>
<name>A0A9D1XAR5_9BACT</name>
<comment type="caution">
    <text evidence="10">The sequence shown here is derived from an EMBL/GenBank/DDBJ whole genome shotgun (WGS) entry which is preliminary data.</text>
</comment>
<evidence type="ECO:0000256" key="7">
    <source>
        <dbReference type="PIRSR" id="PIRSR600917-52"/>
    </source>
</evidence>
<dbReference type="EMBL" id="DXEL01000088">
    <property type="protein sequence ID" value="HIX75962.1"/>
    <property type="molecule type" value="Genomic_DNA"/>
</dbReference>
<dbReference type="SUPFAM" id="SSF53649">
    <property type="entry name" value="Alkaline phosphatase-like"/>
    <property type="match status" value="1"/>
</dbReference>
<dbReference type="InterPro" id="IPR017850">
    <property type="entry name" value="Alkaline_phosphatase_core_sf"/>
</dbReference>
<proteinExistence type="inferred from homology"/>
<dbReference type="CDD" id="cd16144">
    <property type="entry name" value="ARS_like"/>
    <property type="match status" value="1"/>
</dbReference>
<comment type="similarity">
    <text evidence="2">Belongs to the sulfatase family.</text>
</comment>
<evidence type="ECO:0000256" key="2">
    <source>
        <dbReference type="ARBA" id="ARBA00008779"/>
    </source>
</evidence>
<dbReference type="PROSITE" id="PS00523">
    <property type="entry name" value="SULFATASE_1"/>
    <property type="match status" value="1"/>
</dbReference>
<keyword evidence="4 8" id="KW-0732">Signal</keyword>
<gene>
    <name evidence="10" type="ORF">H9977_13160</name>
</gene>
<feature type="signal peptide" evidence="8">
    <location>
        <begin position="1"/>
        <end position="19"/>
    </location>
</feature>
<feature type="chain" id="PRO_5039368081" evidence="8">
    <location>
        <begin position="20"/>
        <end position="514"/>
    </location>
</feature>
<evidence type="ECO:0000256" key="6">
    <source>
        <dbReference type="ARBA" id="ARBA00022837"/>
    </source>
</evidence>
<evidence type="ECO:0000313" key="10">
    <source>
        <dbReference type="EMBL" id="HIX75962.1"/>
    </source>
</evidence>
<protein>
    <submittedName>
        <fullName evidence="10">Sulfatase</fullName>
    </submittedName>
</protein>
<evidence type="ECO:0000313" key="11">
    <source>
        <dbReference type="Proteomes" id="UP000886740"/>
    </source>
</evidence>
<dbReference type="InterPro" id="IPR000917">
    <property type="entry name" value="Sulfatase_N"/>
</dbReference>
<sequence length="514" mass="57681">MKKTFLLSGLLLSGLMATAQERPNIILFLVDDMGLMDTSLPFDADENGNPLRHPLNDWYRTPNMERLAQTGIRFSTFYAQSVSSPSRTSLMTGQNATRHRTTNWINAESNNRNQYGPYDWNWNGLSQNDWILPRLLKQQGYKTIHVGKAHFGRQGSEGEFPQNLGFDVNIAGSAIGHPGSYLGEEGYGNIKGQKERAVPGLEKYHGSDTFLTEALTLEALAEMDKAIDERRPFYLNLAHYAVHDPFTSDKRFAAHYADSDKSDRAKAYATLIEGMDKSLGDVIDYLERKGIAENTLIIFMGDNGGDAPLGPSRGYASSAPFRGKKGSEFEGGMRVPFIISWGKPAKGNPIQATLPIASGKIQTQMGTIMDIYPTLASLTGAQIPTDHPVDGENLKPLLTGQHDESMDNSFLMHFPHNHRGSYFTVYREGDWKLVYYYNPEHAERPDCLLYNLKEDPYERQEISSENPAKTLEMLKRMTARLEKEGALYPVDFDGQEIRPNLDYCSVLNKLTQII</sequence>
<dbReference type="Proteomes" id="UP000886740">
    <property type="component" value="Unassembled WGS sequence"/>
</dbReference>
<reference evidence="10" key="2">
    <citation type="submission" date="2021-04" db="EMBL/GenBank/DDBJ databases">
        <authorList>
            <person name="Gilroy R."/>
        </authorList>
    </citation>
    <scope>NUCLEOTIDE SEQUENCE</scope>
    <source>
        <strain evidence="10">ChiGjej6B6-14162</strain>
    </source>
</reference>
<keyword evidence="3" id="KW-0479">Metal-binding</keyword>
<keyword evidence="5" id="KW-0378">Hydrolase</keyword>
<evidence type="ECO:0000256" key="1">
    <source>
        <dbReference type="ARBA" id="ARBA00001913"/>
    </source>
</evidence>
<dbReference type="GO" id="GO:0004065">
    <property type="term" value="F:arylsulfatase activity"/>
    <property type="evidence" value="ECO:0007669"/>
    <property type="project" value="TreeGrafter"/>
</dbReference>
<comment type="cofactor">
    <cofactor evidence="1">
        <name>Ca(2+)</name>
        <dbReference type="ChEBI" id="CHEBI:29108"/>
    </cofactor>
</comment>
<feature type="domain" description="Sulfatase N-terminal" evidence="9">
    <location>
        <begin position="23"/>
        <end position="381"/>
    </location>
</feature>
<dbReference type="Pfam" id="PF00884">
    <property type="entry name" value="Sulfatase"/>
    <property type="match status" value="1"/>
</dbReference>
<accession>A0A9D1XAR5</accession>
<evidence type="ECO:0000256" key="8">
    <source>
        <dbReference type="SAM" id="SignalP"/>
    </source>
</evidence>
<dbReference type="PANTHER" id="PTHR42693">
    <property type="entry name" value="ARYLSULFATASE FAMILY MEMBER"/>
    <property type="match status" value="1"/>
</dbReference>
<dbReference type="AlphaFoldDB" id="A0A9D1XAR5"/>
<evidence type="ECO:0000256" key="3">
    <source>
        <dbReference type="ARBA" id="ARBA00022723"/>
    </source>
</evidence>
<feature type="modified residue" description="3-oxoalanine (Ser)" evidence="7">
    <location>
        <position position="83"/>
    </location>
</feature>
<evidence type="ECO:0000259" key="9">
    <source>
        <dbReference type="Pfam" id="PF00884"/>
    </source>
</evidence>
<evidence type="ECO:0000256" key="5">
    <source>
        <dbReference type="ARBA" id="ARBA00022801"/>
    </source>
</evidence>